<evidence type="ECO:0000313" key="1">
    <source>
        <dbReference type="EMBL" id="AJW71194.1"/>
    </source>
</evidence>
<accession>A0A0D5C310</accession>
<proteinExistence type="predicted"/>
<evidence type="ECO:0000313" key="2">
    <source>
        <dbReference type="Proteomes" id="UP000032408"/>
    </source>
</evidence>
<keyword evidence="2" id="KW-1185">Reference proteome</keyword>
<dbReference type="STRING" id="1580092.NADRNF5_1513"/>
<dbReference type="AlphaFoldDB" id="A0A0D5C310"/>
<reference evidence="2" key="1">
    <citation type="submission" date="2015-03" db="EMBL/GenBank/DDBJ databases">
        <title>Characterization of two novel Thaumarchaeota isolated from the Northern Adriatic Sea.</title>
        <authorList>
            <person name="Bayer B."/>
            <person name="Vojvoda J."/>
            <person name="Offre P."/>
            <person name="Srivastava A."/>
            <person name="Elisabeth N."/>
            <person name="Garcia J.A.L."/>
            <person name="Schleper C."/>
            <person name="Herndl G.J."/>
        </authorList>
    </citation>
    <scope>NUCLEOTIDE SEQUENCE [LARGE SCALE GENOMIC DNA]</scope>
    <source>
        <strain evidence="2">NF5</strain>
    </source>
</reference>
<protein>
    <submittedName>
        <fullName evidence="1">Uncharacterized protein</fullName>
    </submittedName>
</protein>
<dbReference type="KEGG" id="nin:NADRNF5_1513"/>
<gene>
    <name evidence="1" type="ORF">NADRNF5_1513</name>
</gene>
<sequence length="135" mass="15581">MAVSVNRMGDSETFGVEKGHGEEVVSWLNSQAKKQGVKLEARLYGYEISTKNFGDFEMFSWMGDVQIARKMIIKASKRFKVRVIEGGYKPKEKLLRLKKFDFAKVKKGEKTIGQLEFSAPRFGNSQWEIQNEERH</sequence>
<name>A0A0D5C310_9ARCH</name>
<dbReference type="HOGENOM" id="CLU_161800_0_0_2"/>
<organism evidence="1 2">
    <name type="scientific">Nitrosopumilus adriaticus</name>
    <dbReference type="NCBI Taxonomy" id="1580092"/>
    <lineage>
        <taxon>Archaea</taxon>
        <taxon>Nitrososphaerota</taxon>
        <taxon>Nitrososphaeria</taxon>
        <taxon>Nitrosopumilales</taxon>
        <taxon>Nitrosopumilaceae</taxon>
        <taxon>Nitrosopumilus</taxon>
    </lineage>
</organism>
<dbReference type="EMBL" id="CP011070">
    <property type="protein sequence ID" value="AJW71194.1"/>
    <property type="molecule type" value="Genomic_DNA"/>
</dbReference>
<reference evidence="1 2" key="2">
    <citation type="journal article" date="2016" name="ISME J.">
        <title>Physiological and genomic characterization of two novel marine thaumarchaeal strains indicates niche differentiation.</title>
        <authorList>
            <person name="Bayer B."/>
            <person name="Vojvoda J."/>
            <person name="Offre P."/>
            <person name="Alves R.J."/>
            <person name="Elisabeth N.H."/>
            <person name="Garcia J.A."/>
            <person name="Volland J.M."/>
            <person name="Srivastava A."/>
            <person name="Schleper C."/>
            <person name="Herndl G.J."/>
        </authorList>
    </citation>
    <scope>NUCLEOTIDE SEQUENCE [LARGE SCALE GENOMIC DNA]</scope>
    <source>
        <strain evidence="1 2">NF5</strain>
    </source>
</reference>
<dbReference type="Proteomes" id="UP000032408">
    <property type="component" value="Chromosome"/>
</dbReference>